<dbReference type="PROSITE" id="PS51192">
    <property type="entry name" value="HELICASE_ATP_BIND_1"/>
    <property type="match status" value="1"/>
</dbReference>
<dbReference type="SUPFAM" id="SSF52540">
    <property type="entry name" value="P-loop containing nucleoside triphosphate hydrolases"/>
    <property type="match status" value="1"/>
</dbReference>
<evidence type="ECO:0000313" key="8">
    <source>
        <dbReference type="Proteomes" id="UP001500238"/>
    </source>
</evidence>
<evidence type="ECO:0000259" key="5">
    <source>
        <dbReference type="PROSITE" id="PS51192"/>
    </source>
</evidence>
<comment type="caution">
    <text evidence="7">The sequence shown here is derived from an EMBL/GenBank/DDBJ whole genome shotgun (WGS) entry which is preliminary data.</text>
</comment>
<gene>
    <name evidence="7" type="ORF">GCM10009102_07750</name>
</gene>
<evidence type="ECO:0000256" key="3">
    <source>
        <dbReference type="ARBA" id="ARBA00022806"/>
    </source>
</evidence>
<protein>
    <submittedName>
        <fullName evidence="7">DEAD/DEAH box helicase</fullName>
    </submittedName>
</protein>
<accession>A0ABN1HPA0</accession>
<dbReference type="InterPro" id="IPR050474">
    <property type="entry name" value="Hel308_SKI2-like"/>
</dbReference>
<sequence length="856" mass="95077">MIEQLIADIRGEQRFHDDYAALVTTRMSQTLNRSGRFAAPESGLVDRLVQSAGLLSLSENPQARREAFTIATAAFELYGEALGGLADVLRLVLSRLGNFPSLDFRGELRDRDSSLPMPALLETEGRRLINTVATGGGDLSLTNYQRIVWEDLKDRRSVISSAPTSAGKSFMFLTYLAEQLKAGKIRAAAFIVPTRALITQVSIALSRQLDLVKDDETKVATVPVAQDPTNKIVYVMTQERLQVLLGDPLFSLETVVVDEAHTIGDGDRGVLLQSVVDELLIRNGATQLLFTLPRVSNPSELARVFRVADPRVRKTEDSPVGQNIILTDVSDATPDQVHAQIWDVSNPSGSVAFDVAIPLVHPDQKLVYLAWHFGRGSQNIIYGDSRSRCERLSRLLCDVIDGADDQPHVDEALQKRRVELAKFVKEHVHSEFVLADAVLKGVGFHYGHIPTLVRQAVEVAFEEGTLDFIVCTSTLLQGVNLPARNIFMSNPEKGEKPLNAVDFWNLAGRAGRLGKEFEGNVFLVDYSEWKNQPLGLGQEGKIQSSMQRQVVEQTDALMAYIADPGIPSGKDTLLENVFSRLLHDLRVGKLPDTLDRLEMPAADQVALTERLEAAAETVSVPTDTLTASPSISPHRQQKLYAKLLADVAKKGVAYYMPPHPAGEFATVQSKLINVYRRLQVEFDAVPSKNRSYIRWATLSLTWMRGSGLPDLIQYEIDRDIARVEEGLAAGRKVRRSDSAVIIRKMLKEVEQDLRFKFVKQMGCYNAVLRQVLLELGHTRAAAHIPPIPLFLEVGASSETMLSFIDLGLSRISARLLQTRAANFTMDRATAERWIKRQRFDLNVPEVVRREVAALVR</sequence>
<dbReference type="Pfam" id="PF00270">
    <property type="entry name" value="DEAD"/>
    <property type="match status" value="1"/>
</dbReference>
<dbReference type="InterPro" id="IPR011545">
    <property type="entry name" value="DEAD/DEAH_box_helicase_dom"/>
</dbReference>
<name>A0ABN1HPA0_9SPHN</name>
<dbReference type="InterPro" id="IPR001650">
    <property type="entry name" value="Helicase_C-like"/>
</dbReference>
<dbReference type="Pfam" id="PF00271">
    <property type="entry name" value="Helicase_C"/>
    <property type="match status" value="1"/>
</dbReference>
<evidence type="ECO:0000256" key="4">
    <source>
        <dbReference type="ARBA" id="ARBA00022840"/>
    </source>
</evidence>
<evidence type="ECO:0000259" key="6">
    <source>
        <dbReference type="PROSITE" id="PS51194"/>
    </source>
</evidence>
<feature type="domain" description="Helicase ATP-binding" evidence="5">
    <location>
        <begin position="149"/>
        <end position="291"/>
    </location>
</feature>
<dbReference type="RefSeq" id="WP_163958155.1">
    <property type="nucleotide sequence ID" value="NZ_BAAAES010000004.1"/>
</dbReference>
<evidence type="ECO:0000313" key="7">
    <source>
        <dbReference type="EMBL" id="GAA0661403.1"/>
    </source>
</evidence>
<reference evidence="7 8" key="1">
    <citation type="journal article" date="2019" name="Int. J. Syst. Evol. Microbiol.">
        <title>The Global Catalogue of Microorganisms (GCM) 10K type strain sequencing project: providing services to taxonomists for standard genome sequencing and annotation.</title>
        <authorList>
            <consortium name="The Broad Institute Genomics Platform"/>
            <consortium name="The Broad Institute Genome Sequencing Center for Infectious Disease"/>
            <person name="Wu L."/>
            <person name="Ma J."/>
        </authorList>
    </citation>
    <scope>NUCLEOTIDE SEQUENCE [LARGE SCALE GENOMIC DNA]</scope>
    <source>
        <strain evidence="7 8">JCM 14603</strain>
    </source>
</reference>
<dbReference type="PANTHER" id="PTHR47961:SF6">
    <property type="entry name" value="DNA-DIRECTED DNA POLYMERASE"/>
    <property type="match status" value="1"/>
</dbReference>
<keyword evidence="2" id="KW-0378">Hydrolase</keyword>
<dbReference type="PANTHER" id="PTHR47961">
    <property type="entry name" value="DNA POLYMERASE THETA, PUTATIVE (AFU_ORTHOLOGUE AFUA_1G05260)-RELATED"/>
    <property type="match status" value="1"/>
</dbReference>
<dbReference type="Gene3D" id="3.40.50.300">
    <property type="entry name" value="P-loop containing nucleotide triphosphate hydrolases"/>
    <property type="match status" value="2"/>
</dbReference>
<keyword evidence="4" id="KW-0067">ATP-binding</keyword>
<evidence type="ECO:0000256" key="2">
    <source>
        <dbReference type="ARBA" id="ARBA00022801"/>
    </source>
</evidence>
<keyword evidence="3 7" id="KW-0347">Helicase</keyword>
<feature type="domain" description="Helicase C-terminal" evidence="6">
    <location>
        <begin position="408"/>
        <end position="558"/>
    </location>
</feature>
<dbReference type="InterPro" id="IPR027417">
    <property type="entry name" value="P-loop_NTPase"/>
</dbReference>
<dbReference type="EMBL" id="BAAAES010000004">
    <property type="protein sequence ID" value="GAA0661403.1"/>
    <property type="molecule type" value="Genomic_DNA"/>
</dbReference>
<keyword evidence="1" id="KW-0547">Nucleotide-binding</keyword>
<dbReference type="PROSITE" id="PS51194">
    <property type="entry name" value="HELICASE_CTER"/>
    <property type="match status" value="1"/>
</dbReference>
<proteinExistence type="predicted"/>
<evidence type="ECO:0000256" key="1">
    <source>
        <dbReference type="ARBA" id="ARBA00022741"/>
    </source>
</evidence>
<dbReference type="SMART" id="SM00490">
    <property type="entry name" value="HELICc"/>
    <property type="match status" value="1"/>
</dbReference>
<dbReference type="Proteomes" id="UP001500238">
    <property type="component" value="Unassembled WGS sequence"/>
</dbReference>
<dbReference type="SMART" id="SM00487">
    <property type="entry name" value="DEXDc"/>
    <property type="match status" value="1"/>
</dbReference>
<dbReference type="GO" id="GO:0004386">
    <property type="term" value="F:helicase activity"/>
    <property type="evidence" value="ECO:0007669"/>
    <property type="project" value="UniProtKB-KW"/>
</dbReference>
<dbReference type="InterPro" id="IPR014001">
    <property type="entry name" value="Helicase_ATP-bd"/>
</dbReference>
<keyword evidence="8" id="KW-1185">Reference proteome</keyword>
<organism evidence="7 8">
    <name type="scientific">Sphingomonas insulae</name>
    <dbReference type="NCBI Taxonomy" id="424800"/>
    <lineage>
        <taxon>Bacteria</taxon>
        <taxon>Pseudomonadati</taxon>
        <taxon>Pseudomonadota</taxon>
        <taxon>Alphaproteobacteria</taxon>
        <taxon>Sphingomonadales</taxon>
        <taxon>Sphingomonadaceae</taxon>
        <taxon>Sphingomonas</taxon>
    </lineage>
</organism>